<feature type="transmembrane region" description="Helical" evidence="1">
    <location>
        <begin position="73"/>
        <end position="99"/>
    </location>
</feature>
<keyword evidence="1" id="KW-0472">Membrane</keyword>
<dbReference type="InterPro" id="IPR036259">
    <property type="entry name" value="MFS_trans_sf"/>
</dbReference>
<keyword evidence="3" id="KW-1185">Reference proteome</keyword>
<organism evidence="2 3">
    <name type="scientific">Iodidimonas nitroreducens</name>
    <dbReference type="NCBI Taxonomy" id="1236968"/>
    <lineage>
        <taxon>Bacteria</taxon>
        <taxon>Pseudomonadati</taxon>
        <taxon>Pseudomonadota</taxon>
        <taxon>Alphaproteobacteria</taxon>
        <taxon>Iodidimonadales</taxon>
        <taxon>Iodidimonadaceae</taxon>
        <taxon>Iodidimonas</taxon>
    </lineage>
</organism>
<keyword evidence="1" id="KW-0812">Transmembrane</keyword>
<gene>
    <name evidence="2" type="ORF">JCM17846_19090</name>
</gene>
<dbReference type="SUPFAM" id="SSF103473">
    <property type="entry name" value="MFS general substrate transporter"/>
    <property type="match status" value="1"/>
</dbReference>
<evidence type="ECO:0000313" key="2">
    <source>
        <dbReference type="EMBL" id="GER04227.1"/>
    </source>
</evidence>
<accession>A0A5A7N8F5</accession>
<dbReference type="Pfam" id="PF03209">
    <property type="entry name" value="PUCC"/>
    <property type="match status" value="1"/>
</dbReference>
<dbReference type="EMBL" id="BKCN01000008">
    <property type="protein sequence ID" value="GER04227.1"/>
    <property type="molecule type" value="Genomic_DNA"/>
</dbReference>
<reference evidence="2 3" key="1">
    <citation type="submission" date="2019-09" db="EMBL/GenBank/DDBJ databases">
        <title>NBRP : Genome information of microbial organism related human and environment.</title>
        <authorList>
            <person name="Hattori M."/>
            <person name="Oshima K."/>
            <person name="Inaba H."/>
            <person name="Suda W."/>
            <person name="Sakamoto M."/>
            <person name="Iino T."/>
            <person name="Kitahara M."/>
            <person name="Oshida Y."/>
            <person name="Iida T."/>
            <person name="Kudo T."/>
            <person name="Itoh T."/>
            <person name="Ohkuma M."/>
        </authorList>
    </citation>
    <scope>NUCLEOTIDE SEQUENCE [LARGE SCALE GENOMIC DNA]</scope>
    <source>
        <strain evidence="2 3">Q-1</strain>
    </source>
</reference>
<dbReference type="InterPro" id="IPR004896">
    <property type="entry name" value="PucC-rel"/>
</dbReference>
<protein>
    <submittedName>
        <fullName evidence="2">Uncharacterized protein</fullName>
    </submittedName>
</protein>
<evidence type="ECO:0000256" key="1">
    <source>
        <dbReference type="SAM" id="Phobius"/>
    </source>
</evidence>
<dbReference type="Proteomes" id="UP000324996">
    <property type="component" value="Unassembled WGS sequence"/>
</dbReference>
<keyword evidence="1" id="KW-1133">Transmembrane helix</keyword>
<sequence>MIFGYSPGQSTQLAGLQHSGVLLGMALVGVAGSFAVIRRWLPTSVFMMAGCVLSALALLGLVMAAMIGSDWPLVPTVFFLGFANGLFAVAAIGTMMALASEGRAEREARAWGCGAPRRPLLLGLGGLSARPGLI</sequence>
<feature type="transmembrane region" description="Helical" evidence="1">
    <location>
        <begin position="20"/>
        <end position="37"/>
    </location>
</feature>
<comment type="caution">
    <text evidence="2">The sequence shown here is derived from an EMBL/GenBank/DDBJ whole genome shotgun (WGS) entry which is preliminary data.</text>
</comment>
<name>A0A5A7N8F5_9PROT</name>
<dbReference type="AlphaFoldDB" id="A0A5A7N8F5"/>
<evidence type="ECO:0000313" key="3">
    <source>
        <dbReference type="Proteomes" id="UP000324996"/>
    </source>
</evidence>
<proteinExistence type="predicted"/>
<feature type="transmembrane region" description="Helical" evidence="1">
    <location>
        <begin position="44"/>
        <end position="67"/>
    </location>
</feature>